<evidence type="ECO:0000313" key="2">
    <source>
        <dbReference type="EMBL" id="MPC84271.1"/>
    </source>
</evidence>
<keyword evidence="3" id="KW-1185">Reference proteome</keyword>
<comment type="caution">
    <text evidence="2">The sequence shown here is derived from an EMBL/GenBank/DDBJ whole genome shotgun (WGS) entry which is preliminary data.</text>
</comment>
<dbReference type="EMBL" id="VSRR010064973">
    <property type="protein sequence ID" value="MPC84271.1"/>
    <property type="molecule type" value="Genomic_DNA"/>
</dbReference>
<dbReference type="AlphaFoldDB" id="A0A5B7IFU5"/>
<gene>
    <name evidence="2" type="ORF">E2C01_079003</name>
</gene>
<dbReference type="Proteomes" id="UP000324222">
    <property type="component" value="Unassembled WGS sequence"/>
</dbReference>
<organism evidence="2 3">
    <name type="scientific">Portunus trituberculatus</name>
    <name type="common">Swimming crab</name>
    <name type="synonym">Neptunus trituberculatus</name>
    <dbReference type="NCBI Taxonomy" id="210409"/>
    <lineage>
        <taxon>Eukaryota</taxon>
        <taxon>Metazoa</taxon>
        <taxon>Ecdysozoa</taxon>
        <taxon>Arthropoda</taxon>
        <taxon>Crustacea</taxon>
        <taxon>Multicrustacea</taxon>
        <taxon>Malacostraca</taxon>
        <taxon>Eumalacostraca</taxon>
        <taxon>Eucarida</taxon>
        <taxon>Decapoda</taxon>
        <taxon>Pleocyemata</taxon>
        <taxon>Brachyura</taxon>
        <taxon>Eubrachyura</taxon>
        <taxon>Portunoidea</taxon>
        <taxon>Portunidae</taxon>
        <taxon>Portuninae</taxon>
        <taxon>Portunus</taxon>
    </lineage>
</organism>
<reference evidence="2 3" key="1">
    <citation type="submission" date="2019-05" db="EMBL/GenBank/DDBJ databases">
        <title>Another draft genome of Portunus trituberculatus and its Hox gene families provides insights of decapod evolution.</title>
        <authorList>
            <person name="Jeong J.-H."/>
            <person name="Song I."/>
            <person name="Kim S."/>
            <person name="Choi T."/>
            <person name="Kim D."/>
            <person name="Ryu S."/>
            <person name="Kim W."/>
        </authorList>
    </citation>
    <scope>NUCLEOTIDE SEQUENCE [LARGE SCALE GENOMIC DNA]</scope>
    <source>
        <tissue evidence="2">Muscle</tissue>
    </source>
</reference>
<name>A0A5B7IFU5_PORTR</name>
<proteinExistence type="predicted"/>
<sequence>MTEPYRRSLTRDWIRLPPPRAATPAETGDSMPQVGPIMSPASTLLPHPQFRECHSSTFITLRLLLILH</sequence>
<accession>A0A5B7IFU5</accession>
<feature type="region of interest" description="Disordered" evidence="1">
    <location>
        <begin position="1"/>
        <end position="40"/>
    </location>
</feature>
<evidence type="ECO:0000256" key="1">
    <source>
        <dbReference type="SAM" id="MobiDB-lite"/>
    </source>
</evidence>
<feature type="compositionally biased region" description="Basic and acidic residues" evidence="1">
    <location>
        <begin position="1"/>
        <end position="14"/>
    </location>
</feature>
<protein>
    <submittedName>
        <fullName evidence="2">Uncharacterized protein</fullName>
    </submittedName>
</protein>
<evidence type="ECO:0000313" key="3">
    <source>
        <dbReference type="Proteomes" id="UP000324222"/>
    </source>
</evidence>